<dbReference type="EMBL" id="JAACNO010001745">
    <property type="protein sequence ID" value="KAF4138039.1"/>
    <property type="molecule type" value="Genomic_DNA"/>
</dbReference>
<feature type="domain" description="Replication factor A C-terminal" evidence="13">
    <location>
        <begin position="506"/>
        <end position="651"/>
    </location>
</feature>
<evidence type="ECO:0000256" key="5">
    <source>
        <dbReference type="ARBA" id="ARBA00022771"/>
    </source>
</evidence>
<name>A0A8S9UFL0_PHYIN</name>
<dbReference type="Pfam" id="PF01336">
    <property type="entry name" value="tRNA_anti-codon"/>
    <property type="match status" value="1"/>
</dbReference>
<dbReference type="PANTHER" id="PTHR47165">
    <property type="entry name" value="OS03G0429900 PROTEIN"/>
    <property type="match status" value="1"/>
</dbReference>
<evidence type="ECO:0000256" key="3">
    <source>
        <dbReference type="ARBA" id="ARBA00022705"/>
    </source>
</evidence>
<accession>A0A8S9UFL0</accession>
<dbReference type="CDD" id="cd04476">
    <property type="entry name" value="RPA1_DBD_C"/>
    <property type="match status" value="1"/>
</dbReference>
<dbReference type="CDD" id="cd04477">
    <property type="entry name" value="RPA1N"/>
    <property type="match status" value="1"/>
</dbReference>
<feature type="compositionally biased region" description="Low complexity" evidence="10">
    <location>
        <begin position="151"/>
        <end position="177"/>
    </location>
</feature>
<feature type="domain" description="OB" evidence="11">
    <location>
        <begin position="238"/>
        <end position="317"/>
    </location>
</feature>
<protein>
    <recommendedName>
        <fullName evidence="9">Replication protein A subunit</fullName>
    </recommendedName>
</protein>
<evidence type="ECO:0000259" key="11">
    <source>
        <dbReference type="Pfam" id="PF01336"/>
    </source>
</evidence>
<evidence type="ECO:0000256" key="6">
    <source>
        <dbReference type="ARBA" id="ARBA00022833"/>
    </source>
</evidence>
<keyword evidence="7 9" id="KW-0238">DNA-binding</keyword>
<feature type="region of interest" description="Disordered" evidence="10">
    <location>
        <begin position="146"/>
        <end position="217"/>
    </location>
</feature>
<feature type="domain" description="Replication protein A OB" evidence="14">
    <location>
        <begin position="347"/>
        <end position="444"/>
    </location>
</feature>
<organism evidence="15 16">
    <name type="scientific">Phytophthora infestans</name>
    <name type="common">Potato late blight agent</name>
    <name type="synonym">Botrytis infestans</name>
    <dbReference type="NCBI Taxonomy" id="4787"/>
    <lineage>
        <taxon>Eukaryota</taxon>
        <taxon>Sar</taxon>
        <taxon>Stramenopiles</taxon>
        <taxon>Oomycota</taxon>
        <taxon>Peronosporomycetes</taxon>
        <taxon>Peronosporales</taxon>
        <taxon>Peronosporaceae</taxon>
        <taxon>Phytophthora</taxon>
    </lineage>
</organism>
<keyword evidence="4 9" id="KW-0479">Metal-binding</keyword>
<dbReference type="GO" id="GO:0006310">
    <property type="term" value="P:DNA recombination"/>
    <property type="evidence" value="ECO:0007669"/>
    <property type="project" value="InterPro"/>
</dbReference>
<dbReference type="GO" id="GO:0006281">
    <property type="term" value="P:DNA repair"/>
    <property type="evidence" value="ECO:0007669"/>
    <property type="project" value="InterPro"/>
</dbReference>
<feature type="compositionally biased region" description="Low complexity" evidence="10">
    <location>
        <begin position="196"/>
        <end position="210"/>
    </location>
</feature>
<evidence type="ECO:0000256" key="9">
    <source>
        <dbReference type="RuleBase" id="RU364130"/>
    </source>
</evidence>
<sequence length="659" mass="72229">VYVKYDKFGAKPFNSQPSPPSKQKRSGRAIMVNLTPNAVSMLYHNQAPDGFEPWLQIIDTKKIKPASGTGGDRYRIVLSDGSSYLSGMLATQLAPMMENESLKTNYVLQLKDYLGNEVQGRRIIIVLKVGNIVPHFDCIGSPQNIDGSRGPSVPAASSASVPPAAALGARSAAPAQPSYQQPRAPTNQFQQPPAAPSSYTPPTKPAASTYNRGPVVRQDPNIRLSDIQSLNPYAGGRWTIKARVTTRSPIKNWTNSRGSGKLFSVDLLDAKKGEIRATFFNDGVDKFYEMLRPGGIFYFAGGKVKMANRRFSSVDNDYEVTFDPHSDISPAPEDGQISQMQYAFKKIAEIENVPADSNVDIIGIVRDVTPVNEFTSKAGKQLFKRDISLVDDSNVEIKCTMWNEQAQQECSNWLNQVLAIKGCRVSEFNGRSLSTAGSSSFTVNPTIPEAGHLVTWFSNGGNATQTKSLSSGGGGFGGGSLGSFSERAVINDIKGKQLGFGQKPDYITVKGTVNFIKHDTGIYYQACPKCQKKVVADVAQNYTCEKCQTSYPNCENRYILSVIMLDHTGSTWTTCFNDQGKVVMGGRTADEIGELRDTNPALFESIFKEALFKQYVCRLRVKAENVQEELRVKASVVNLEPVNFVQESKDLLQAIAQYN</sequence>
<dbReference type="CDD" id="cd04475">
    <property type="entry name" value="RPA1_DBD_B"/>
    <property type="match status" value="1"/>
</dbReference>
<dbReference type="InterPro" id="IPR004591">
    <property type="entry name" value="Rfa1"/>
</dbReference>
<keyword evidence="5 9" id="KW-0863">Zinc-finger</keyword>
<dbReference type="FunFam" id="2.40.50.140:FF:000378">
    <property type="entry name" value="Replication protein A subunit"/>
    <property type="match status" value="1"/>
</dbReference>
<feature type="compositionally biased region" description="Polar residues" evidence="10">
    <location>
        <begin position="178"/>
        <end position="191"/>
    </location>
</feature>
<dbReference type="CDD" id="cd04474">
    <property type="entry name" value="RPA1_DBD_A"/>
    <property type="match status" value="1"/>
</dbReference>
<dbReference type="GO" id="GO:0003677">
    <property type="term" value="F:DNA binding"/>
    <property type="evidence" value="ECO:0007669"/>
    <property type="project" value="UniProtKB-KW"/>
</dbReference>
<gene>
    <name evidence="15" type="ORF">GN958_ATG12992</name>
</gene>
<dbReference type="GO" id="GO:0008270">
    <property type="term" value="F:zinc ion binding"/>
    <property type="evidence" value="ECO:0007669"/>
    <property type="project" value="UniProtKB-KW"/>
</dbReference>
<evidence type="ECO:0000256" key="7">
    <source>
        <dbReference type="ARBA" id="ARBA00023125"/>
    </source>
</evidence>
<evidence type="ECO:0000256" key="2">
    <source>
        <dbReference type="ARBA" id="ARBA00005690"/>
    </source>
</evidence>
<evidence type="ECO:0000313" key="15">
    <source>
        <dbReference type="EMBL" id="KAF4138039.1"/>
    </source>
</evidence>
<comment type="subcellular location">
    <subcellularLocation>
        <location evidence="1 9">Nucleus</location>
    </subcellularLocation>
</comment>
<dbReference type="GO" id="GO:0006260">
    <property type="term" value="P:DNA replication"/>
    <property type="evidence" value="ECO:0007669"/>
    <property type="project" value="UniProtKB-KW"/>
</dbReference>
<dbReference type="Gene3D" id="2.40.50.140">
    <property type="entry name" value="Nucleic acid-binding proteins"/>
    <property type="match status" value="4"/>
</dbReference>
<proteinExistence type="inferred from homology"/>
<feature type="non-terminal residue" evidence="15">
    <location>
        <position position="659"/>
    </location>
</feature>
<evidence type="ECO:0000313" key="16">
    <source>
        <dbReference type="Proteomes" id="UP000704712"/>
    </source>
</evidence>
<feature type="domain" description="Replication factor-A protein 1 N-terminal" evidence="12">
    <location>
        <begin position="34"/>
        <end position="131"/>
    </location>
</feature>
<dbReference type="PANTHER" id="PTHR47165:SF4">
    <property type="entry name" value="OS03G0429900 PROTEIN"/>
    <property type="match status" value="1"/>
</dbReference>
<dbReference type="InterPro" id="IPR031657">
    <property type="entry name" value="REPA_OB_2"/>
</dbReference>
<comment type="similarity">
    <text evidence="2 9">Belongs to the replication factor A protein 1 family.</text>
</comment>
<evidence type="ECO:0000256" key="10">
    <source>
        <dbReference type="SAM" id="MobiDB-lite"/>
    </source>
</evidence>
<dbReference type="GO" id="GO:0005634">
    <property type="term" value="C:nucleus"/>
    <property type="evidence" value="ECO:0007669"/>
    <property type="project" value="UniProtKB-SubCell"/>
</dbReference>
<evidence type="ECO:0000256" key="8">
    <source>
        <dbReference type="ARBA" id="ARBA00023242"/>
    </source>
</evidence>
<dbReference type="FunFam" id="2.40.50.140:FF:000041">
    <property type="entry name" value="Replication protein A subunit"/>
    <property type="match status" value="1"/>
</dbReference>
<keyword evidence="3 9" id="KW-0235">DNA replication</keyword>
<dbReference type="InterPro" id="IPR007199">
    <property type="entry name" value="Rep_factor-A_N"/>
</dbReference>
<dbReference type="Proteomes" id="UP000704712">
    <property type="component" value="Unassembled WGS sequence"/>
</dbReference>
<dbReference type="Pfam" id="PF16900">
    <property type="entry name" value="REPA_OB_2"/>
    <property type="match status" value="1"/>
</dbReference>
<dbReference type="AlphaFoldDB" id="A0A8S9UFL0"/>
<dbReference type="InterPro" id="IPR012340">
    <property type="entry name" value="NA-bd_OB-fold"/>
</dbReference>
<evidence type="ECO:0000259" key="13">
    <source>
        <dbReference type="Pfam" id="PF08646"/>
    </source>
</evidence>
<evidence type="ECO:0000256" key="4">
    <source>
        <dbReference type="ARBA" id="ARBA00022723"/>
    </source>
</evidence>
<comment type="caution">
    <text evidence="15">The sequence shown here is derived from an EMBL/GenBank/DDBJ whole genome shotgun (WGS) entry which is preliminary data.</text>
</comment>
<dbReference type="InterPro" id="IPR013955">
    <property type="entry name" value="Rep_factor-A_C"/>
</dbReference>
<dbReference type="FunFam" id="2.40.50.140:FF:000064">
    <property type="entry name" value="Replication protein A subunit"/>
    <property type="match status" value="1"/>
</dbReference>
<reference evidence="15" key="1">
    <citation type="submission" date="2020-03" db="EMBL/GenBank/DDBJ databases">
        <title>Hybrid Assembly of Korean Phytophthora infestans isolates.</title>
        <authorList>
            <person name="Prokchorchik M."/>
            <person name="Lee Y."/>
            <person name="Seo J."/>
            <person name="Cho J.-H."/>
            <person name="Park Y.-E."/>
            <person name="Jang D.-C."/>
            <person name="Im J.-S."/>
            <person name="Choi J.-G."/>
            <person name="Park H.-J."/>
            <person name="Lee G.-B."/>
            <person name="Lee Y.-G."/>
            <person name="Hong S.-Y."/>
            <person name="Cho K."/>
            <person name="Sohn K.H."/>
        </authorList>
    </citation>
    <scope>NUCLEOTIDE SEQUENCE</scope>
    <source>
        <strain evidence="15">KR_2_A2</strain>
    </source>
</reference>
<dbReference type="InterPro" id="IPR047192">
    <property type="entry name" value="Euk_RPA1_DBD_C"/>
</dbReference>
<dbReference type="Pfam" id="PF08646">
    <property type="entry name" value="Rep_fac-A_C"/>
    <property type="match status" value="1"/>
</dbReference>
<evidence type="ECO:0000256" key="1">
    <source>
        <dbReference type="ARBA" id="ARBA00004123"/>
    </source>
</evidence>
<dbReference type="InterPro" id="IPR004365">
    <property type="entry name" value="NA-bd_OB_tRNA"/>
</dbReference>
<keyword evidence="6 9" id="KW-0862">Zinc</keyword>
<dbReference type="Pfam" id="PF04057">
    <property type="entry name" value="Rep-A_N"/>
    <property type="match status" value="1"/>
</dbReference>
<evidence type="ECO:0000259" key="14">
    <source>
        <dbReference type="Pfam" id="PF16900"/>
    </source>
</evidence>
<dbReference type="NCBIfam" id="TIGR00617">
    <property type="entry name" value="rpa1"/>
    <property type="match status" value="1"/>
</dbReference>
<keyword evidence="8 9" id="KW-0539">Nucleus</keyword>
<dbReference type="SUPFAM" id="SSF50249">
    <property type="entry name" value="Nucleic acid-binding proteins"/>
    <property type="match status" value="4"/>
</dbReference>
<evidence type="ECO:0000259" key="12">
    <source>
        <dbReference type="Pfam" id="PF04057"/>
    </source>
</evidence>